<feature type="transmembrane region" description="Helical" evidence="1">
    <location>
        <begin position="464"/>
        <end position="487"/>
    </location>
</feature>
<feature type="transmembrane region" description="Helical" evidence="1">
    <location>
        <begin position="79"/>
        <end position="99"/>
    </location>
</feature>
<keyword evidence="1" id="KW-1133">Transmembrane helix</keyword>
<keyword evidence="1" id="KW-0812">Transmembrane</keyword>
<feature type="transmembrane region" description="Helical" evidence="1">
    <location>
        <begin position="260"/>
        <end position="278"/>
    </location>
</feature>
<dbReference type="Proteomes" id="UP001597092">
    <property type="component" value="Unassembled WGS sequence"/>
</dbReference>
<keyword evidence="1" id="KW-0472">Membrane</keyword>
<feature type="transmembrane region" description="Helical" evidence="1">
    <location>
        <begin position="399"/>
        <end position="418"/>
    </location>
</feature>
<evidence type="ECO:0000313" key="2">
    <source>
        <dbReference type="EMBL" id="MFD1686149.1"/>
    </source>
</evidence>
<keyword evidence="3" id="KW-1185">Reference proteome</keyword>
<evidence type="ECO:0008006" key="4">
    <source>
        <dbReference type="Google" id="ProtNLM"/>
    </source>
</evidence>
<evidence type="ECO:0000313" key="3">
    <source>
        <dbReference type="Proteomes" id="UP001597092"/>
    </source>
</evidence>
<reference evidence="2 3" key="1">
    <citation type="journal article" date="2019" name="Int. J. Syst. Evol. Microbiol.">
        <title>The Global Catalogue of Microorganisms (GCM) 10K type strain sequencing project: providing services to taxonomists for standard genome sequencing and annotation.</title>
        <authorList>
            <consortium name="The Broad Institute Genomics Platform"/>
            <consortium name="The Broad Institute Genome Sequencing Center for Infectious Disease"/>
            <person name="Wu L."/>
            <person name="Ma J."/>
        </authorList>
    </citation>
    <scope>NUCLEOTIDE SEQUENCE [LARGE SCALE GENOMIC DNA]</scope>
    <source>
        <strain evidence="2 3">CGMCC 1.10387</strain>
    </source>
</reference>
<organism evidence="2 3">
    <name type="scientific">Halobellus litoreus</name>
    <dbReference type="NCBI Taxonomy" id="755310"/>
    <lineage>
        <taxon>Archaea</taxon>
        <taxon>Methanobacteriati</taxon>
        <taxon>Methanobacteriota</taxon>
        <taxon>Stenosarchaea group</taxon>
        <taxon>Halobacteria</taxon>
        <taxon>Halobacteriales</taxon>
        <taxon>Haloferacaceae</taxon>
        <taxon>Halobellus</taxon>
    </lineage>
</organism>
<dbReference type="RefSeq" id="WP_256308776.1">
    <property type="nucleotide sequence ID" value="NZ_JANHAW010000003.1"/>
</dbReference>
<feature type="transmembrane region" description="Helical" evidence="1">
    <location>
        <begin position="430"/>
        <end position="452"/>
    </location>
</feature>
<accession>A0ABD6DVE3</accession>
<feature type="transmembrane region" description="Helical" evidence="1">
    <location>
        <begin position="290"/>
        <end position="308"/>
    </location>
</feature>
<feature type="transmembrane region" description="Helical" evidence="1">
    <location>
        <begin position="235"/>
        <end position="254"/>
    </location>
</feature>
<name>A0ABD6DVE3_9EURY</name>
<protein>
    <recommendedName>
        <fullName evidence="4">Dolichyl-phosphate-mannose-protein mannosyltransferase</fullName>
    </recommendedName>
</protein>
<gene>
    <name evidence="2" type="ORF">ACFSAS_11050</name>
</gene>
<dbReference type="EMBL" id="JBHUDP010000003">
    <property type="protein sequence ID" value="MFD1686149.1"/>
    <property type="molecule type" value="Genomic_DNA"/>
</dbReference>
<sequence length="627" mass="68825">MRDRLGSVRDRPTGDWRKLVLTAGFLAVAIGTISAWQTPATGYEVSVYAGTPRVFWVGAAVGLLSAALVTLASCRDRNAGVAVGLGLLTTITIGALPVIRSFRFYGRSDSLTHLGWATEIMTGRMRFGDLFYPAGHSITALLTDSMGVPIERGMILFAALCFALYTIFIPLTAKALFEDRRLTVIAAFSGTMVLPINQISNGLYFHTYSMAMLLFPVFLYALVKHLTSAPTARSAFDRIGSWNLVLAILGITLVVTHPQLALNIVILLGTLVVLHVAFRNREKLVVSDLRPVYGVFVLLLLVWLVWVLQFDKVFNVGERVLVSTYEAIIGTTDPGESVETQVQSARAVEATLLELFVKLFLVPATYSVLALLAVLLQLRIPFTDGTHRDAKAAHNGRSVITYFGYAGLVLGPFFLAHFMGPVSHLFFRHYGFAMVFVTILGAVMIHHLASWLSTSGWRTMAKPVAIGILVVALALSLSTIFASPFIYNASHHVTDQHFNGFETAIEHSSDDIQWSGIRRGPGREFDALAPGVGMYTRPAVSTGASTYGDQDLDQLLSGEFEEVRYLPVSEIDRDREVIAYRELRYSTESFESIGTRSGVHHIQDNGGFDLYYVTPRNPETGQEISGT</sequence>
<feature type="transmembrane region" description="Helical" evidence="1">
    <location>
        <begin position="54"/>
        <end position="72"/>
    </location>
</feature>
<evidence type="ECO:0000256" key="1">
    <source>
        <dbReference type="SAM" id="Phobius"/>
    </source>
</evidence>
<feature type="transmembrane region" description="Helical" evidence="1">
    <location>
        <begin position="154"/>
        <end position="173"/>
    </location>
</feature>
<feature type="transmembrane region" description="Helical" evidence="1">
    <location>
        <begin position="205"/>
        <end position="223"/>
    </location>
</feature>
<feature type="transmembrane region" description="Helical" evidence="1">
    <location>
        <begin position="355"/>
        <end position="378"/>
    </location>
</feature>
<comment type="caution">
    <text evidence="2">The sequence shown here is derived from an EMBL/GenBank/DDBJ whole genome shotgun (WGS) entry which is preliminary data.</text>
</comment>
<feature type="transmembrane region" description="Helical" evidence="1">
    <location>
        <begin position="182"/>
        <end position="199"/>
    </location>
</feature>
<proteinExistence type="predicted"/>
<dbReference type="AlphaFoldDB" id="A0ABD6DVE3"/>